<name>A0ABS2QX65_9BACI</name>
<dbReference type="InterPro" id="IPR023485">
    <property type="entry name" value="Ptyr_pPase"/>
</dbReference>
<comment type="caution">
    <text evidence="5">The sequence shown here is derived from an EMBL/GenBank/DDBJ whole genome shotgun (WGS) entry which is preliminary data.</text>
</comment>
<dbReference type="CDD" id="cd16344">
    <property type="entry name" value="LMWPAP"/>
    <property type="match status" value="1"/>
</dbReference>
<dbReference type="Proteomes" id="UP000809829">
    <property type="component" value="Unassembled WGS sequence"/>
</dbReference>
<dbReference type="EMBL" id="JAFBFC010000005">
    <property type="protein sequence ID" value="MBM7704065.1"/>
    <property type="molecule type" value="Genomic_DNA"/>
</dbReference>
<evidence type="ECO:0000256" key="3">
    <source>
        <dbReference type="ARBA" id="ARBA00022912"/>
    </source>
</evidence>
<comment type="similarity">
    <text evidence="1">Belongs to the low molecular weight phosphotyrosine protein phosphatase family.</text>
</comment>
<protein>
    <submittedName>
        <fullName evidence="5">Protein-tyrosine phosphatase</fullName>
        <ecNumber evidence="5">3.1.3.48</ecNumber>
    </submittedName>
</protein>
<proteinExistence type="inferred from homology"/>
<evidence type="ECO:0000256" key="1">
    <source>
        <dbReference type="ARBA" id="ARBA00011063"/>
    </source>
</evidence>
<evidence type="ECO:0000259" key="4">
    <source>
        <dbReference type="SMART" id="SM00226"/>
    </source>
</evidence>
<reference evidence="5 6" key="1">
    <citation type="submission" date="2021-01" db="EMBL/GenBank/DDBJ databases">
        <title>Genomic Encyclopedia of Type Strains, Phase IV (KMG-IV): sequencing the most valuable type-strain genomes for metagenomic binning, comparative biology and taxonomic classification.</title>
        <authorList>
            <person name="Goeker M."/>
        </authorList>
    </citation>
    <scope>NUCLEOTIDE SEQUENCE [LARGE SCALE GENOMIC DNA]</scope>
    <source>
        <strain evidence="5 6">DSM 104297</strain>
    </source>
</reference>
<organism evidence="5 6">
    <name type="scientific">Priestia iocasae</name>
    <dbReference type="NCBI Taxonomy" id="2291674"/>
    <lineage>
        <taxon>Bacteria</taxon>
        <taxon>Bacillati</taxon>
        <taxon>Bacillota</taxon>
        <taxon>Bacilli</taxon>
        <taxon>Bacillales</taxon>
        <taxon>Bacillaceae</taxon>
        <taxon>Priestia</taxon>
    </lineage>
</organism>
<accession>A0ABS2QX65</accession>
<evidence type="ECO:0000313" key="6">
    <source>
        <dbReference type="Proteomes" id="UP000809829"/>
    </source>
</evidence>
<dbReference type="EC" id="3.1.3.48" evidence="5"/>
<keyword evidence="2 5" id="KW-0378">Hydrolase</keyword>
<dbReference type="RefSeq" id="WP_205188079.1">
    <property type="nucleotide sequence ID" value="NZ_JAFBFC010000005.1"/>
</dbReference>
<gene>
    <name evidence="5" type="ORF">JOC83_002915</name>
</gene>
<dbReference type="SMART" id="SM00226">
    <property type="entry name" value="LMWPc"/>
    <property type="match status" value="1"/>
</dbReference>
<dbReference type="SUPFAM" id="SSF52788">
    <property type="entry name" value="Phosphotyrosine protein phosphatases I"/>
    <property type="match status" value="1"/>
</dbReference>
<dbReference type="Gene3D" id="3.40.50.2300">
    <property type="match status" value="1"/>
</dbReference>
<evidence type="ECO:0000256" key="2">
    <source>
        <dbReference type="ARBA" id="ARBA00022801"/>
    </source>
</evidence>
<feature type="domain" description="Phosphotyrosine protein phosphatase I" evidence="4">
    <location>
        <begin position="2"/>
        <end position="141"/>
    </location>
</feature>
<dbReference type="PANTHER" id="PTHR11717:SF31">
    <property type="entry name" value="LOW MOLECULAR WEIGHT PROTEIN-TYROSINE-PHOSPHATASE ETP-RELATED"/>
    <property type="match status" value="1"/>
</dbReference>
<sequence>MNRVLFVCTGNTCRSPIAEALLKARDVKGVEVKSAGIFASPGSDASAHAKKALEEKGINHQHLSNVVDEELINWATHILTMTMSHKHFVLERVPEAAGKTFTLAEFVGHSGDISDPFGGSLSIYRQTLQEIDSFVDKLVNKLK</sequence>
<dbReference type="PANTHER" id="PTHR11717">
    <property type="entry name" value="LOW MOLECULAR WEIGHT PROTEIN TYROSINE PHOSPHATASE"/>
    <property type="match status" value="1"/>
</dbReference>
<dbReference type="PRINTS" id="PR00719">
    <property type="entry name" value="LMWPTPASE"/>
</dbReference>
<dbReference type="InterPro" id="IPR036196">
    <property type="entry name" value="Ptyr_pPase_sf"/>
</dbReference>
<keyword evidence="3" id="KW-0904">Protein phosphatase</keyword>
<dbReference type="InterPro" id="IPR017867">
    <property type="entry name" value="Tyr_phospatase_low_mol_wt"/>
</dbReference>
<evidence type="ECO:0000313" key="5">
    <source>
        <dbReference type="EMBL" id="MBM7704065.1"/>
    </source>
</evidence>
<keyword evidence="6" id="KW-1185">Reference proteome</keyword>
<dbReference type="GO" id="GO:0004725">
    <property type="term" value="F:protein tyrosine phosphatase activity"/>
    <property type="evidence" value="ECO:0007669"/>
    <property type="project" value="UniProtKB-EC"/>
</dbReference>
<dbReference type="InterPro" id="IPR050438">
    <property type="entry name" value="LMW_PTPase"/>
</dbReference>
<dbReference type="Pfam" id="PF01451">
    <property type="entry name" value="LMWPc"/>
    <property type="match status" value="1"/>
</dbReference>